<feature type="binding site" evidence="9">
    <location>
        <position position="1381"/>
    </location>
    <ligand>
        <name>ATP</name>
        <dbReference type="ChEBI" id="CHEBI:30616"/>
    </ligand>
</feature>
<dbReference type="PROSITE" id="PS50011">
    <property type="entry name" value="PROTEIN_KINASE_DOM"/>
    <property type="match status" value="1"/>
</dbReference>
<dbReference type="Proteomes" id="UP001187471">
    <property type="component" value="Unassembled WGS sequence"/>
</dbReference>
<dbReference type="InterPro" id="IPR046959">
    <property type="entry name" value="PRK1-6/SRF4-like"/>
</dbReference>
<dbReference type="InterPro" id="IPR056924">
    <property type="entry name" value="SH3_Tf2-1"/>
</dbReference>
<organism evidence="17 18">
    <name type="scientific">Escallonia rubra</name>
    <dbReference type="NCBI Taxonomy" id="112253"/>
    <lineage>
        <taxon>Eukaryota</taxon>
        <taxon>Viridiplantae</taxon>
        <taxon>Streptophyta</taxon>
        <taxon>Embryophyta</taxon>
        <taxon>Tracheophyta</taxon>
        <taxon>Spermatophyta</taxon>
        <taxon>Magnoliopsida</taxon>
        <taxon>eudicotyledons</taxon>
        <taxon>Gunneridae</taxon>
        <taxon>Pentapetalae</taxon>
        <taxon>asterids</taxon>
        <taxon>campanulids</taxon>
        <taxon>Escalloniales</taxon>
        <taxon>Escalloniaceae</taxon>
        <taxon>Escallonia</taxon>
    </lineage>
</organism>
<dbReference type="PROSITE" id="PS00107">
    <property type="entry name" value="PROTEIN_KINASE_ATP"/>
    <property type="match status" value="1"/>
</dbReference>
<evidence type="ECO:0000256" key="9">
    <source>
        <dbReference type="PROSITE-ProRule" id="PRU10141"/>
    </source>
</evidence>
<dbReference type="GO" id="GO:0005524">
    <property type="term" value="F:ATP binding"/>
    <property type="evidence" value="ECO:0007669"/>
    <property type="project" value="UniProtKB-UniRule"/>
</dbReference>
<evidence type="ECO:0000256" key="4">
    <source>
        <dbReference type="ARBA" id="ARBA00022729"/>
    </source>
</evidence>
<feature type="compositionally biased region" description="Low complexity" evidence="11">
    <location>
        <begin position="582"/>
        <end position="593"/>
    </location>
</feature>
<dbReference type="Pfam" id="PF00385">
    <property type="entry name" value="Chromo"/>
    <property type="match status" value="1"/>
</dbReference>
<dbReference type="FunFam" id="3.80.10.10:FF:000095">
    <property type="entry name" value="LRR receptor-like serine/threonine-protein kinase GSO1"/>
    <property type="match status" value="1"/>
</dbReference>
<feature type="domain" description="Integrase catalytic" evidence="16">
    <location>
        <begin position="737"/>
        <end position="941"/>
    </location>
</feature>
<keyword evidence="6 12" id="KW-1133">Transmembrane helix</keyword>
<feature type="signal peptide" evidence="13">
    <location>
        <begin position="1"/>
        <end position="23"/>
    </location>
</feature>
<evidence type="ECO:0000256" key="3">
    <source>
        <dbReference type="ARBA" id="ARBA00022692"/>
    </source>
</evidence>
<dbReference type="EMBL" id="JAVXUO010001809">
    <property type="protein sequence ID" value="KAK2978926.1"/>
    <property type="molecule type" value="Genomic_DNA"/>
</dbReference>
<feature type="region of interest" description="Disordered" evidence="11">
    <location>
        <begin position="673"/>
        <end position="697"/>
    </location>
</feature>
<dbReference type="PROSITE" id="PS50013">
    <property type="entry name" value="CHROMO_2"/>
    <property type="match status" value="1"/>
</dbReference>
<feature type="coiled-coil region" evidence="10">
    <location>
        <begin position="431"/>
        <end position="479"/>
    </location>
</feature>
<sequence length="1531" mass="171489">MERLYKASIVFGVALVFMQPCMTSLPVPTSNSTDQLALLAFMNAINVQGNGTFLRSNWSEKSGFCDWYGVSCSPRHAQRVRALRLLNMGLQGTISLHIGNLSFLKVIDLSGNSFYGRLPQEIGHLHRLKLLILERNALEGRVPLNLFQCQRLEVLVLQRNNFTGGIPKELYTLRSLRTLFLGSNNFTGTIPASLGNASSIKWLGLEGNHIEGTVPPEFDQLINLEGLNLYDNHLSGSIPPGIFNISSISQLLLPLNNFSGSLPPTAGLLLPNLSWFQVQRNQLSGNIPSHLSNCSKLFRLLLGENLFTGQIPASLGQLPSLKTLQLFNNKLTGQIPKEIWSRKVNFTYLDFSDNFLNGTIPPTIGELTSLQRLLRFVGGLFLQEASRVPHTVSFVPSKATVCQVVSEPRLSQKTVASAKRIVWDSLLRKTMANTKERIDALEAQIQSMFKGDEDAPGILKQFSIRLDALEVNLEATDNARYAENMDWEGKFQELHDRVEHHTRHTEGIDWESKFQELQDRAFSALMLDISDMSAVDRLFFFMEGLKPWARTELNRRRVNNLNEAIIAAESLSDYNSEPQRPPQRGNPNRSNGGKKPGSQAPNQSWGSKSSWASNSSTLQKSGVGFKAKPDASTSGEVKKPAFRGCFLCQGPHVIANCPQRQMMNAFFDNMGQVQRGEQSGSQSRHPPTEEQTDTQDYEEEDAVGAFPQWCNAVTTQVGNPEESSTGEKPKDMPPKKKSDVPGKGLMWQELLAEFNFMLEYRAGSTNNVADALSRRAELNQVALMAMNAIVRADSRVAINIGQKIKKALTRDPVAQQLLKLIESGKTRQFWQEDGLLMTKGRRYWGMPQDIVSDRDSRFTGNFWTELFKLFGSQLSMSSSYHPESDGQTERFNSMLEEYLRHFVSATQKNWVKLLDVAQLCFNSRKSSSTGKSAFEIVNGQQPLLPHTVNVPKAGKSPRAISFSEEWRQNIDLAHSYLEKAARRMKKHADKNRRSQEFNVGEKVMVKLLPQDRKFLRGRDSRLLQKYEGPLTIVKKIGKMAYKVDPPNWWSRQLHPVFHVSMLKPFYEDTADPSRGQIKRPGLKPKAAGKRVAEAILNDRVITASRKRHQEYLVKWQGYMDEENTWERAADLSAYTDKIEAYHMKKLTRASTALVGENVTGCPLHPPSTAPPRPSCTAPPRPSCTRPCVLASSSRNLFSGLIPESLGNLRALNYLDLSQNNLSGAIPKTLEALSSLLYFNLSLNMLTGEIPTGGPFANLTANAIKGNVGLCGKPILQVSLCRNELKSENSKRRTFLLKYILPPLTALVTLAAFLYVLKKYRRKNVPGPHSLDSIPTIEHKPITYQELRYATNDFCDANFIGAGSYGSVYKGKLLDGTDVAVKVLNLQHEGAFKSFDVECRVLRAALHRNLVKVIKYGHEGWVTARGDMYSYGIMLLEIFTRKKPTDEVFTEEQSLRQWVSVSLPDRVMEIVDNGLAGTEEGRDMTATEANLLAIMELGLDCSEESPNQRCNIKEVVVKLNKIKLQILCNRVA</sequence>
<dbReference type="PANTHER" id="PTHR48007">
    <property type="entry name" value="LEUCINE-RICH REPEAT RECEPTOR-LIKE PROTEIN KINASE PXC1"/>
    <property type="match status" value="1"/>
</dbReference>
<keyword evidence="2" id="KW-0433">Leucine-rich repeat</keyword>
<evidence type="ECO:0000256" key="2">
    <source>
        <dbReference type="ARBA" id="ARBA00022614"/>
    </source>
</evidence>
<dbReference type="InterPro" id="IPR001611">
    <property type="entry name" value="Leu-rich_rpt"/>
</dbReference>
<keyword evidence="8" id="KW-0325">Glycoprotein</keyword>
<proteinExistence type="predicted"/>
<feature type="region of interest" description="Disordered" evidence="11">
    <location>
        <begin position="716"/>
        <end position="742"/>
    </location>
</feature>
<evidence type="ECO:0000256" key="7">
    <source>
        <dbReference type="ARBA" id="ARBA00023136"/>
    </source>
</evidence>
<accession>A0AA88RH49</accession>
<dbReference type="SUPFAM" id="SSF54160">
    <property type="entry name" value="Chromo domain-like"/>
    <property type="match status" value="1"/>
</dbReference>
<dbReference type="InterPro" id="IPR036397">
    <property type="entry name" value="RNaseH_sf"/>
</dbReference>
<dbReference type="Pfam" id="PF00560">
    <property type="entry name" value="LRR_1"/>
    <property type="match status" value="5"/>
</dbReference>
<evidence type="ECO:0000256" key="1">
    <source>
        <dbReference type="ARBA" id="ARBA00004167"/>
    </source>
</evidence>
<evidence type="ECO:0000256" key="12">
    <source>
        <dbReference type="SAM" id="Phobius"/>
    </source>
</evidence>
<feature type="domain" description="Chromo" evidence="15">
    <location>
        <begin position="1090"/>
        <end position="1153"/>
    </location>
</feature>
<comment type="caution">
    <text evidence="17">The sequence shown here is derived from an EMBL/GenBank/DDBJ whole genome shotgun (WGS) entry which is preliminary data.</text>
</comment>
<dbReference type="InterPro" id="IPR012337">
    <property type="entry name" value="RNaseH-like_sf"/>
</dbReference>
<dbReference type="GO" id="GO:0015074">
    <property type="term" value="P:DNA integration"/>
    <property type="evidence" value="ECO:0007669"/>
    <property type="project" value="InterPro"/>
</dbReference>
<dbReference type="InterPro" id="IPR017441">
    <property type="entry name" value="Protein_kinase_ATP_BS"/>
</dbReference>
<feature type="compositionally biased region" description="Basic and acidic residues" evidence="11">
    <location>
        <begin position="725"/>
        <end position="740"/>
    </location>
</feature>
<dbReference type="InterPro" id="IPR000953">
    <property type="entry name" value="Chromo/chromo_shadow_dom"/>
</dbReference>
<dbReference type="SMART" id="SM00298">
    <property type="entry name" value="CHROMO"/>
    <property type="match status" value="1"/>
</dbReference>
<dbReference type="GO" id="GO:0051707">
    <property type="term" value="P:response to other organism"/>
    <property type="evidence" value="ECO:0007669"/>
    <property type="project" value="UniProtKB-ARBA"/>
</dbReference>
<dbReference type="SUPFAM" id="SSF56112">
    <property type="entry name" value="Protein kinase-like (PK-like)"/>
    <property type="match status" value="1"/>
</dbReference>
<comment type="subcellular location">
    <subcellularLocation>
        <location evidence="1">Membrane</location>
        <topology evidence="1">Single-pass membrane protein</topology>
    </subcellularLocation>
</comment>
<dbReference type="Pfam" id="PF08263">
    <property type="entry name" value="LRRNT_2"/>
    <property type="match status" value="1"/>
</dbReference>
<dbReference type="InterPro" id="IPR000719">
    <property type="entry name" value="Prot_kinase_dom"/>
</dbReference>
<evidence type="ECO:0000256" key="13">
    <source>
        <dbReference type="SAM" id="SignalP"/>
    </source>
</evidence>
<dbReference type="InterPro" id="IPR023780">
    <property type="entry name" value="Chromo_domain"/>
</dbReference>
<evidence type="ECO:0000256" key="5">
    <source>
        <dbReference type="ARBA" id="ARBA00022737"/>
    </source>
</evidence>
<dbReference type="GO" id="GO:0016020">
    <property type="term" value="C:membrane"/>
    <property type="evidence" value="ECO:0007669"/>
    <property type="project" value="UniProtKB-SubCell"/>
</dbReference>
<feature type="compositionally biased region" description="Polar residues" evidence="11">
    <location>
        <begin position="673"/>
        <end position="685"/>
    </location>
</feature>
<dbReference type="FunFam" id="3.80.10.10:FF:000041">
    <property type="entry name" value="LRR receptor-like serine/threonine-protein kinase ERECTA"/>
    <property type="match status" value="1"/>
</dbReference>
<dbReference type="CDD" id="cd00024">
    <property type="entry name" value="CD_CSD"/>
    <property type="match status" value="1"/>
</dbReference>
<reference evidence="17" key="1">
    <citation type="submission" date="2022-12" db="EMBL/GenBank/DDBJ databases">
        <title>Draft genome assemblies for two species of Escallonia (Escalloniales).</title>
        <authorList>
            <person name="Chanderbali A."/>
            <person name="Dervinis C."/>
            <person name="Anghel I."/>
            <person name="Soltis D."/>
            <person name="Soltis P."/>
            <person name="Zapata F."/>
        </authorList>
    </citation>
    <scope>NUCLEOTIDE SEQUENCE</scope>
    <source>
        <strain evidence="17">UCBG92.1500</strain>
        <tissue evidence="17">Leaf</tissue>
    </source>
</reference>
<dbReference type="Gene3D" id="3.80.10.10">
    <property type="entry name" value="Ribonuclease Inhibitor"/>
    <property type="match status" value="3"/>
</dbReference>
<feature type="transmembrane region" description="Helical" evidence="12">
    <location>
        <begin position="1295"/>
        <end position="1316"/>
    </location>
</feature>
<dbReference type="GO" id="GO:0006952">
    <property type="term" value="P:defense response"/>
    <property type="evidence" value="ECO:0007669"/>
    <property type="project" value="UniProtKB-ARBA"/>
</dbReference>
<dbReference type="InterPro" id="IPR013210">
    <property type="entry name" value="LRR_N_plant-typ"/>
</dbReference>
<feature type="region of interest" description="Disordered" evidence="11">
    <location>
        <begin position="572"/>
        <end position="636"/>
    </location>
</feature>
<name>A0AA88RH49_9ASTE</name>
<keyword evidence="3 12" id="KW-0812">Transmembrane</keyword>
<keyword evidence="5" id="KW-0677">Repeat</keyword>
<dbReference type="Gene3D" id="3.30.420.10">
    <property type="entry name" value="Ribonuclease H-like superfamily/Ribonuclease H"/>
    <property type="match status" value="1"/>
</dbReference>
<keyword evidence="9" id="KW-0547">Nucleotide-binding</keyword>
<evidence type="ECO:0000256" key="6">
    <source>
        <dbReference type="ARBA" id="ARBA00022989"/>
    </source>
</evidence>
<evidence type="ECO:0000259" key="15">
    <source>
        <dbReference type="PROSITE" id="PS50013"/>
    </source>
</evidence>
<evidence type="ECO:0000256" key="10">
    <source>
        <dbReference type="SAM" id="Coils"/>
    </source>
</evidence>
<keyword evidence="4 13" id="KW-0732">Signal</keyword>
<dbReference type="InterPro" id="IPR032675">
    <property type="entry name" value="LRR_dom_sf"/>
</dbReference>
<dbReference type="InterPro" id="IPR011009">
    <property type="entry name" value="Kinase-like_dom_sf"/>
</dbReference>
<dbReference type="GO" id="GO:0003676">
    <property type="term" value="F:nucleic acid binding"/>
    <property type="evidence" value="ECO:0007669"/>
    <property type="project" value="InterPro"/>
</dbReference>
<dbReference type="SMART" id="SM00369">
    <property type="entry name" value="LRR_TYP"/>
    <property type="match status" value="6"/>
</dbReference>
<dbReference type="InterPro" id="IPR001584">
    <property type="entry name" value="Integrase_cat-core"/>
</dbReference>
<feature type="domain" description="Protein kinase" evidence="14">
    <location>
        <begin position="1353"/>
        <end position="1531"/>
    </location>
</feature>
<evidence type="ECO:0000256" key="11">
    <source>
        <dbReference type="SAM" id="MobiDB-lite"/>
    </source>
</evidence>
<keyword evidence="10" id="KW-0175">Coiled coil</keyword>
<dbReference type="Gene3D" id="2.40.50.40">
    <property type="match status" value="1"/>
</dbReference>
<evidence type="ECO:0000313" key="17">
    <source>
        <dbReference type="EMBL" id="KAK2978926.1"/>
    </source>
</evidence>
<protein>
    <submittedName>
        <fullName evidence="17">Uncharacterized protein</fullName>
    </submittedName>
</protein>
<dbReference type="SUPFAM" id="SSF52058">
    <property type="entry name" value="L domain-like"/>
    <property type="match status" value="2"/>
</dbReference>
<evidence type="ECO:0000259" key="16">
    <source>
        <dbReference type="PROSITE" id="PS50994"/>
    </source>
</evidence>
<evidence type="ECO:0000259" key="14">
    <source>
        <dbReference type="PROSITE" id="PS50011"/>
    </source>
</evidence>
<evidence type="ECO:0000256" key="8">
    <source>
        <dbReference type="ARBA" id="ARBA00023180"/>
    </source>
</evidence>
<dbReference type="Pfam" id="PF24626">
    <property type="entry name" value="SH3_Tf2-1"/>
    <property type="match status" value="1"/>
</dbReference>
<dbReference type="SUPFAM" id="SSF53098">
    <property type="entry name" value="Ribonuclease H-like"/>
    <property type="match status" value="1"/>
</dbReference>
<keyword evidence="9" id="KW-0067">ATP-binding</keyword>
<keyword evidence="7 12" id="KW-0472">Membrane</keyword>
<dbReference type="PROSITE" id="PS50994">
    <property type="entry name" value="INTEGRASE"/>
    <property type="match status" value="1"/>
</dbReference>
<feature type="compositionally biased region" description="Low complexity" evidence="11">
    <location>
        <begin position="604"/>
        <end position="616"/>
    </location>
</feature>
<feature type="chain" id="PRO_5041716168" evidence="13">
    <location>
        <begin position="24"/>
        <end position="1531"/>
    </location>
</feature>
<dbReference type="InterPro" id="IPR003591">
    <property type="entry name" value="Leu-rich_rpt_typical-subtyp"/>
</dbReference>
<dbReference type="Gene3D" id="3.30.200.20">
    <property type="entry name" value="Phosphorylase Kinase, domain 1"/>
    <property type="match status" value="1"/>
</dbReference>
<evidence type="ECO:0000313" key="18">
    <source>
        <dbReference type="Proteomes" id="UP001187471"/>
    </source>
</evidence>
<dbReference type="Gene3D" id="1.10.510.10">
    <property type="entry name" value="Transferase(Phosphotransferase) domain 1"/>
    <property type="match status" value="1"/>
</dbReference>
<dbReference type="GO" id="GO:0004672">
    <property type="term" value="F:protein kinase activity"/>
    <property type="evidence" value="ECO:0007669"/>
    <property type="project" value="InterPro"/>
</dbReference>
<dbReference type="InterPro" id="IPR016197">
    <property type="entry name" value="Chromo-like_dom_sf"/>
</dbReference>
<gene>
    <name evidence="17" type="ORF">RJ640_000391</name>
</gene>
<dbReference type="Pfam" id="PF13855">
    <property type="entry name" value="LRR_8"/>
    <property type="match status" value="1"/>
</dbReference>
<dbReference type="PANTHER" id="PTHR48007:SF76">
    <property type="entry name" value="OS03G0145102 PROTEIN"/>
    <property type="match status" value="1"/>
</dbReference>
<keyword evidence="18" id="KW-1185">Reference proteome</keyword>